<organism evidence="1">
    <name type="scientific">Arundo donax</name>
    <name type="common">Giant reed</name>
    <name type="synonym">Donax arundinaceus</name>
    <dbReference type="NCBI Taxonomy" id="35708"/>
    <lineage>
        <taxon>Eukaryota</taxon>
        <taxon>Viridiplantae</taxon>
        <taxon>Streptophyta</taxon>
        <taxon>Embryophyta</taxon>
        <taxon>Tracheophyta</taxon>
        <taxon>Spermatophyta</taxon>
        <taxon>Magnoliopsida</taxon>
        <taxon>Liliopsida</taxon>
        <taxon>Poales</taxon>
        <taxon>Poaceae</taxon>
        <taxon>PACMAD clade</taxon>
        <taxon>Arundinoideae</taxon>
        <taxon>Arundineae</taxon>
        <taxon>Arundo</taxon>
    </lineage>
</organism>
<dbReference type="EMBL" id="GBRH01217677">
    <property type="protein sequence ID" value="JAD80218.1"/>
    <property type="molecule type" value="Transcribed_RNA"/>
</dbReference>
<name>A0A0A9D0L2_ARUDO</name>
<reference evidence="1" key="1">
    <citation type="submission" date="2014-09" db="EMBL/GenBank/DDBJ databases">
        <authorList>
            <person name="Magalhaes I.L.F."/>
            <person name="Oliveira U."/>
            <person name="Santos F.R."/>
            <person name="Vidigal T.H.D.A."/>
            <person name="Brescovit A.D."/>
            <person name="Santos A.J."/>
        </authorList>
    </citation>
    <scope>NUCLEOTIDE SEQUENCE</scope>
    <source>
        <tissue evidence="1">Shoot tissue taken approximately 20 cm above the soil surface</tissue>
    </source>
</reference>
<accession>A0A0A9D0L2</accession>
<sequence length="54" mass="6157">MMWQRLSTFLQPCLVQDDANRPSCYFICCGARGVSEKSDYVYVICSSHWTSESG</sequence>
<reference evidence="1" key="2">
    <citation type="journal article" date="2015" name="Data Brief">
        <title>Shoot transcriptome of the giant reed, Arundo donax.</title>
        <authorList>
            <person name="Barrero R.A."/>
            <person name="Guerrero F.D."/>
            <person name="Moolhuijzen P."/>
            <person name="Goolsby J.A."/>
            <person name="Tidwell J."/>
            <person name="Bellgard S.E."/>
            <person name="Bellgard M.I."/>
        </authorList>
    </citation>
    <scope>NUCLEOTIDE SEQUENCE</scope>
    <source>
        <tissue evidence="1">Shoot tissue taken approximately 20 cm above the soil surface</tissue>
    </source>
</reference>
<protein>
    <submittedName>
        <fullName evidence="1">Uncharacterized protein</fullName>
    </submittedName>
</protein>
<dbReference type="AlphaFoldDB" id="A0A0A9D0L2"/>
<evidence type="ECO:0000313" key="1">
    <source>
        <dbReference type="EMBL" id="JAD80218.1"/>
    </source>
</evidence>
<proteinExistence type="predicted"/>